<evidence type="ECO:0000256" key="2">
    <source>
        <dbReference type="ARBA" id="ARBA00022490"/>
    </source>
</evidence>
<keyword evidence="6" id="KW-0175">Coiled coil</keyword>
<dbReference type="InterPro" id="IPR011989">
    <property type="entry name" value="ARM-like"/>
</dbReference>
<evidence type="ECO:0000313" key="10">
    <source>
        <dbReference type="Proteomes" id="UP000825729"/>
    </source>
</evidence>
<dbReference type="GO" id="GO:0005737">
    <property type="term" value="C:cytoplasm"/>
    <property type="evidence" value="ECO:0007669"/>
    <property type="project" value="UniProtKB-SubCell"/>
</dbReference>
<dbReference type="Gene3D" id="1.20.5.190">
    <property type="match status" value="4"/>
</dbReference>
<feature type="compositionally biased region" description="Pro residues" evidence="7">
    <location>
        <begin position="34"/>
        <end position="43"/>
    </location>
</feature>
<evidence type="ECO:0000256" key="1">
    <source>
        <dbReference type="ARBA" id="ARBA00004496"/>
    </source>
</evidence>
<dbReference type="EMBL" id="JAINDJ010000003">
    <property type="protein sequence ID" value="KAG9454074.1"/>
    <property type="molecule type" value="Genomic_DNA"/>
</dbReference>
<dbReference type="SMART" id="SM00015">
    <property type="entry name" value="IQ"/>
    <property type="match status" value="9"/>
</dbReference>
<evidence type="ECO:0000256" key="7">
    <source>
        <dbReference type="SAM" id="MobiDB-lite"/>
    </source>
</evidence>
<dbReference type="GO" id="GO:0000922">
    <property type="term" value="C:spindle pole"/>
    <property type="evidence" value="ECO:0007669"/>
    <property type="project" value="TreeGrafter"/>
</dbReference>
<evidence type="ECO:0000256" key="5">
    <source>
        <dbReference type="PROSITE-ProRule" id="PRU00259"/>
    </source>
</evidence>
<dbReference type="SUPFAM" id="SSF47576">
    <property type="entry name" value="Calponin-homology domain, CH-domain"/>
    <property type="match status" value="1"/>
</dbReference>
<comment type="subcellular location">
    <subcellularLocation>
        <location evidence="1">Cytoplasm</location>
    </subcellularLocation>
</comment>
<keyword evidence="10" id="KW-1185">Reference proteome</keyword>
<dbReference type="AlphaFoldDB" id="A0AAV7F062"/>
<dbReference type="SMART" id="SM00033">
    <property type="entry name" value="CH"/>
    <property type="match status" value="1"/>
</dbReference>
<dbReference type="Proteomes" id="UP000825729">
    <property type="component" value="Unassembled WGS sequence"/>
</dbReference>
<comment type="caution">
    <text evidence="9">The sequence shown here is derived from an EMBL/GenBank/DDBJ whole genome shotgun (WGS) entry which is preliminary data.</text>
</comment>
<dbReference type="InterPro" id="IPR036872">
    <property type="entry name" value="CH_dom_sf"/>
</dbReference>
<evidence type="ECO:0000256" key="4">
    <source>
        <dbReference type="ARBA" id="ARBA00022860"/>
    </source>
</evidence>
<gene>
    <name evidence="9" type="ORF">H6P81_006978</name>
</gene>
<dbReference type="InterPro" id="IPR016024">
    <property type="entry name" value="ARM-type_fold"/>
</dbReference>
<organism evidence="9 10">
    <name type="scientific">Aristolochia fimbriata</name>
    <name type="common">White veined hardy Dutchman's pipe vine</name>
    <dbReference type="NCBI Taxonomy" id="158543"/>
    <lineage>
        <taxon>Eukaryota</taxon>
        <taxon>Viridiplantae</taxon>
        <taxon>Streptophyta</taxon>
        <taxon>Embryophyta</taxon>
        <taxon>Tracheophyta</taxon>
        <taxon>Spermatophyta</taxon>
        <taxon>Magnoliopsida</taxon>
        <taxon>Magnoliidae</taxon>
        <taxon>Piperales</taxon>
        <taxon>Aristolochiaceae</taxon>
        <taxon>Aristolochia</taxon>
    </lineage>
</organism>
<keyword evidence="3" id="KW-0677">Repeat</keyword>
<reference evidence="9 10" key="1">
    <citation type="submission" date="2021-07" db="EMBL/GenBank/DDBJ databases">
        <title>The Aristolochia fimbriata genome: insights into angiosperm evolution, floral development and chemical biosynthesis.</title>
        <authorList>
            <person name="Jiao Y."/>
        </authorList>
    </citation>
    <scope>NUCLEOTIDE SEQUENCE [LARGE SCALE GENOMIC DNA]</scope>
    <source>
        <strain evidence="9">IBCAS-2021</strain>
        <tissue evidence="9">Leaf</tissue>
    </source>
</reference>
<feature type="domain" description="Calponin-homology (CH)" evidence="8">
    <location>
        <begin position="418"/>
        <end position="540"/>
    </location>
</feature>
<dbReference type="Pfam" id="PF00612">
    <property type="entry name" value="IQ"/>
    <property type="match status" value="8"/>
</dbReference>
<accession>A0AAV7F062</accession>
<dbReference type="PROSITE" id="PS50096">
    <property type="entry name" value="IQ"/>
    <property type="match status" value="8"/>
</dbReference>
<sequence length="1266" mass="144976">MSVNLPAFPPTNSNSKLLSRIDFHEMQREREPDCPPSPSPDSPLPFYSSSDLLKDISNYKTPKPSFHDASSSSYSYSPCPLYFTASKKAASVSSSGAPRRRASIAPSAKSRAARRLKAFEIEQSQSYRKVQVRREKSIKCLSRSLSAWLNFLFENPRACGCDAAAFTGWTEPPVKGKREKLDGEGVRIGATWRSPKRPRDSSWRGQGVGDVSGFSSLQVSLEEVCSLEDLKERMGAYLSSKSQAEVLTVMNQVTKNIDEGRLRMKPHCPIVTDMGLKEKATTTLLYYNLKWLRIGLYLVLGGDSLLPNDDENLEGDELFLKMIIEKQFFSHSGLARSYIYNKKVEGLYRPGYYEALGKVILKRFLLLVLLLDRAKYESALPIKYGIDGIDGGSPLLFRSQCHIKSSRHLVQEFLLEAMHGEGDLIAHLAIVGYKVTYQQVPLVEYNFTITDLFKDLQDGVRLCRAVQLLQCNTSILSKVVVPSDTQKKCYINCNIAFQYLKQAGVPMVDDDGVLIVADDIINGDKELTLSLLWNLFIHLQVPLIINKTLLAEQISRVQGSNVDYLNINSVSHMDMLLEWTQDICRNYGIKFDNFASLVDGKALCCLICYYSRSELSGKAFFQKALFDEEFAISSATENVLTMHCFTLIQRVAILLGNFPEVLQMSDILEHGRVFNEKTTIILLIFLSQQLIGGKLTDQLNIHKIMGLDYQSPEISPAKVQQTTHTGLHEYRSEEWAAMTIQSHFRGWTERKSYSKIKAATLLLQSYLRGWMARVRYALMVEICREARANELRTKAATRIQSHWQGHAVRKYFLDLKKATVNIQKNLRRAKCWNEFKQYRYAVAIIQAFARGQLARRRLLGSSAIRLSRSHGSSDELQIFLSSVLKLQTWWRRVLLDQRKIKSAIIVQSHWRGWIARQEAKKIRHSVIIIQSHWRGLLRRRDVIRLREAIFKIQVVTHDFNQRRARVQTVNNLLGEPQNPIKQNPVTERQLHSVLKLQRWWRTILLSKSRTKSAVIIQSHFRGWKARLEASKRRYRILIIQSYMKGYLVRKMSREQLKDLRHRVKTSAANVDNSMRLISRLVVALQELLSMKSISNILHTCVTIDVATAHSQKCCETLVDAGAIETLLQLIHSVNRSTPQQEVLKRSLSILRNLVRYPHLAVILLHTHRSVETIFMELLRNKEGYFLAVEIMNKLCSLKDGIEAVQRLHAFLKRFQSLAADLERKATLEKKNSRLTAAARECTDERLRVARELMHLIRRQKNTVSNY</sequence>
<dbReference type="InterPro" id="IPR001715">
    <property type="entry name" value="CH_dom"/>
</dbReference>
<dbReference type="Gene3D" id="1.10.418.10">
    <property type="entry name" value="Calponin-like domain"/>
    <property type="match status" value="2"/>
</dbReference>
<feature type="repeat" description="ARM" evidence="5">
    <location>
        <begin position="1121"/>
        <end position="1153"/>
    </location>
</feature>
<protein>
    <recommendedName>
        <fullName evidence="8">Calponin-homology (CH) domain-containing protein</fullName>
    </recommendedName>
</protein>
<dbReference type="InterPro" id="IPR027417">
    <property type="entry name" value="P-loop_NTPase"/>
</dbReference>
<name>A0AAV7F062_ARIFI</name>
<keyword evidence="4" id="KW-0112">Calmodulin-binding</keyword>
<dbReference type="GO" id="GO:0000278">
    <property type="term" value="P:mitotic cell cycle"/>
    <property type="evidence" value="ECO:0007669"/>
    <property type="project" value="TreeGrafter"/>
</dbReference>
<evidence type="ECO:0000313" key="9">
    <source>
        <dbReference type="EMBL" id="KAG9454074.1"/>
    </source>
</evidence>
<dbReference type="Gene3D" id="1.25.10.10">
    <property type="entry name" value="Leucine-rich Repeat Variant"/>
    <property type="match status" value="1"/>
</dbReference>
<dbReference type="GO" id="GO:0051295">
    <property type="term" value="P:establishment of meiotic spindle localization"/>
    <property type="evidence" value="ECO:0007669"/>
    <property type="project" value="TreeGrafter"/>
</dbReference>
<dbReference type="GO" id="GO:0005516">
    <property type="term" value="F:calmodulin binding"/>
    <property type="evidence" value="ECO:0007669"/>
    <property type="project" value="UniProtKB-KW"/>
</dbReference>
<dbReference type="CDD" id="cd21223">
    <property type="entry name" value="CH_ASPM_rpt1"/>
    <property type="match status" value="1"/>
</dbReference>
<dbReference type="PANTHER" id="PTHR22706">
    <property type="entry name" value="ASSEMBLY FACTOR FOR SPINDLE MICROTUBULES"/>
    <property type="match status" value="1"/>
</dbReference>
<dbReference type="InterPro" id="IPR000225">
    <property type="entry name" value="Armadillo"/>
</dbReference>
<evidence type="ECO:0000256" key="3">
    <source>
        <dbReference type="ARBA" id="ARBA00022737"/>
    </source>
</evidence>
<feature type="region of interest" description="Disordered" evidence="7">
    <location>
        <begin position="1"/>
        <end position="46"/>
    </location>
</feature>
<dbReference type="SMART" id="SM00185">
    <property type="entry name" value="ARM"/>
    <property type="match status" value="1"/>
</dbReference>
<proteinExistence type="predicted"/>
<dbReference type="SUPFAM" id="SSF48371">
    <property type="entry name" value="ARM repeat"/>
    <property type="match status" value="1"/>
</dbReference>
<evidence type="ECO:0000256" key="6">
    <source>
        <dbReference type="SAM" id="Coils"/>
    </source>
</evidence>
<dbReference type="GO" id="GO:0007051">
    <property type="term" value="P:spindle organization"/>
    <property type="evidence" value="ECO:0007669"/>
    <property type="project" value="TreeGrafter"/>
</dbReference>
<dbReference type="PROSITE" id="PS50176">
    <property type="entry name" value="ARM_REPEAT"/>
    <property type="match status" value="1"/>
</dbReference>
<feature type="compositionally biased region" description="Basic and acidic residues" evidence="7">
    <location>
        <begin position="19"/>
        <end position="33"/>
    </location>
</feature>
<evidence type="ECO:0000259" key="8">
    <source>
        <dbReference type="PROSITE" id="PS50021"/>
    </source>
</evidence>
<dbReference type="CDD" id="cd23767">
    <property type="entry name" value="IQCD"/>
    <property type="match status" value="3"/>
</dbReference>
<dbReference type="InterPro" id="IPR000048">
    <property type="entry name" value="IQ_motif_EF-hand-BS"/>
</dbReference>
<dbReference type="PANTHER" id="PTHR22706:SF1">
    <property type="entry name" value="ASSEMBLY FACTOR FOR SPINDLE MICROTUBULES"/>
    <property type="match status" value="1"/>
</dbReference>
<dbReference type="SUPFAM" id="SSF52540">
    <property type="entry name" value="P-loop containing nucleoside triphosphate hydrolases"/>
    <property type="match status" value="3"/>
</dbReference>
<dbReference type="InterPro" id="IPR051185">
    <property type="entry name" value="ASPM"/>
</dbReference>
<keyword evidence="2" id="KW-0963">Cytoplasm</keyword>
<dbReference type="PROSITE" id="PS50021">
    <property type="entry name" value="CH"/>
    <property type="match status" value="1"/>
</dbReference>
<feature type="coiled-coil region" evidence="6">
    <location>
        <begin position="1211"/>
        <end position="1244"/>
    </location>
</feature>
<dbReference type="Pfam" id="PF00307">
    <property type="entry name" value="CH"/>
    <property type="match status" value="1"/>
</dbReference>